<sequence>MNEQRSERRAVGFAVTGSFCTFSKVFPVVETLAKIYELTPIVSESVSATDTRFIKSSETLEFLRSATGKNIIKTISEAEPIGPKRLLDLLIIAPCTGNTLGKLAAGITDTPVTMAFKAHLRNDRPVLIAISTNDALSASAKSIASLINTKNVFFVPFYQDDPVKKPTSAMADFTLIPEACELAFDKIQMQPVLREARRT</sequence>
<dbReference type="EMBL" id="VSSQ01023733">
    <property type="protein sequence ID" value="MPM70846.1"/>
    <property type="molecule type" value="Genomic_DNA"/>
</dbReference>
<reference evidence="2" key="1">
    <citation type="submission" date="2019-08" db="EMBL/GenBank/DDBJ databases">
        <authorList>
            <person name="Kucharzyk K."/>
            <person name="Murdoch R.W."/>
            <person name="Higgins S."/>
            <person name="Loffler F."/>
        </authorList>
    </citation>
    <scope>NUCLEOTIDE SEQUENCE</scope>
</reference>
<dbReference type="Pfam" id="PF02441">
    <property type="entry name" value="Flavoprotein"/>
    <property type="match status" value="1"/>
</dbReference>
<dbReference type="AlphaFoldDB" id="A0A645BZ71"/>
<name>A0A645BZ71_9ZZZZ</name>
<dbReference type="GO" id="GO:0016491">
    <property type="term" value="F:oxidoreductase activity"/>
    <property type="evidence" value="ECO:0007669"/>
    <property type="project" value="UniProtKB-KW"/>
</dbReference>
<evidence type="ECO:0000259" key="1">
    <source>
        <dbReference type="Pfam" id="PF02441"/>
    </source>
</evidence>
<evidence type="ECO:0000313" key="2">
    <source>
        <dbReference type="EMBL" id="MPM70846.1"/>
    </source>
</evidence>
<protein>
    <submittedName>
        <fullName evidence="2">Dipicolinate synthase subunit B</fullName>
        <ecNumber evidence="2">1.3.1.-</ecNumber>
    </submittedName>
</protein>
<dbReference type="InterPro" id="IPR036551">
    <property type="entry name" value="Flavin_trans-like"/>
</dbReference>
<keyword evidence="2" id="KW-0560">Oxidoreductase</keyword>
<proteinExistence type="predicted"/>
<dbReference type="EC" id="1.3.1.-" evidence="2"/>
<comment type="caution">
    <text evidence="2">The sequence shown here is derived from an EMBL/GenBank/DDBJ whole genome shotgun (WGS) entry which is preliminary data.</text>
</comment>
<organism evidence="2">
    <name type="scientific">bioreactor metagenome</name>
    <dbReference type="NCBI Taxonomy" id="1076179"/>
    <lineage>
        <taxon>unclassified sequences</taxon>
        <taxon>metagenomes</taxon>
        <taxon>ecological metagenomes</taxon>
    </lineage>
</organism>
<gene>
    <name evidence="2" type="primary">dpaB_5</name>
    <name evidence="2" type="ORF">SDC9_117807</name>
</gene>
<dbReference type="Gene3D" id="3.40.50.1950">
    <property type="entry name" value="Flavin prenyltransferase-like"/>
    <property type="match status" value="1"/>
</dbReference>
<dbReference type="InterPro" id="IPR003382">
    <property type="entry name" value="Flavoprotein"/>
</dbReference>
<accession>A0A645BZ71</accession>
<feature type="domain" description="Flavoprotein" evidence="1">
    <location>
        <begin position="11"/>
        <end position="170"/>
    </location>
</feature>
<dbReference type="NCBIfam" id="NF006161">
    <property type="entry name" value="PRK08305.1"/>
    <property type="match status" value="1"/>
</dbReference>
<dbReference type="SUPFAM" id="SSF52507">
    <property type="entry name" value="Homo-oligomeric flavin-containing Cys decarboxylases, HFCD"/>
    <property type="match status" value="1"/>
</dbReference>